<organism evidence="3 4">
    <name type="scientific">Paralvinella palmiformis</name>
    <dbReference type="NCBI Taxonomy" id="53620"/>
    <lineage>
        <taxon>Eukaryota</taxon>
        <taxon>Metazoa</taxon>
        <taxon>Spiralia</taxon>
        <taxon>Lophotrochozoa</taxon>
        <taxon>Annelida</taxon>
        <taxon>Polychaeta</taxon>
        <taxon>Sedentaria</taxon>
        <taxon>Canalipalpata</taxon>
        <taxon>Terebellida</taxon>
        <taxon>Terebelliformia</taxon>
        <taxon>Alvinellidae</taxon>
        <taxon>Paralvinella</taxon>
    </lineage>
</organism>
<dbReference type="GO" id="GO:0048812">
    <property type="term" value="P:neuron projection morphogenesis"/>
    <property type="evidence" value="ECO:0007669"/>
    <property type="project" value="TreeGrafter"/>
</dbReference>
<dbReference type="InterPro" id="IPR024849">
    <property type="entry name" value="Shootin-1"/>
</dbReference>
<dbReference type="Proteomes" id="UP001208570">
    <property type="component" value="Unassembled WGS sequence"/>
</dbReference>
<evidence type="ECO:0000256" key="2">
    <source>
        <dbReference type="SAM" id="MobiDB-lite"/>
    </source>
</evidence>
<evidence type="ECO:0000313" key="4">
    <source>
        <dbReference type="Proteomes" id="UP001208570"/>
    </source>
</evidence>
<dbReference type="GO" id="GO:2001224">
    <property type="term" value="P:positive regulation of neuron migration"/>
    <property type="evidence" value="ECO:0007669"/>
    <property type="project" value="TreeGrafter"/>
</dbReference>
<proteinExistence type="predicted"/>
<reference evidence="3" key="1">
    <citation type="journal article" date="2023" name="Mol. Biol. Evol.">
        <title>Third-Generation Sequencing Reveals the Adaptive Role of the Epigenome in Three Deep-Sea Polychaetes.</title>
        <authorList>
            <person name="Perez M."/>
            <person name="Aroh O."/>
            <person name="Sun Y."/>
            <person name="Lan Y."/>
            <person name="Juniper S.K."/>
            <person name="Young C.R."/>
            <person name="Angers B."/>
            <person name="Qian P.Y."/>
        </authorList>
    </citation>
    <scope>NUCLEOTIDE SEQUENCE</scope>
    <source>
        <strain evidence="3">P08H-3</strain>
    </source>
</reference>
<gene>
    <name evidence="3" type="ORF">LSH36_29g05028</name>
</gene>
<keyword evidence="1" id="KW-0175">Coiled coil</keyword>
<feature type="coiled-coil region" evidence="1">
    <location>
        <begin position="228"/>
        <end position="309"/>
    </location>
</feature>
<dbReference type="PANTHER" id="PTHR46606:SF5">
    <property type="entry name" value="SHOOTIN-1"/>
    <property type="match status" value="1"/>
</dbReference>
<feature type="coiled-coil region" evidence="1">
    <location>
        <begin position="89"/>
        <end position="186"/>
    </location>
</feature>
<sequence length="511" mass="58726">MKIRLQDTEYQLQQLQQALEPACQEYKELHDLYSIENKCREEAEKYASSMVNENKLLKRQSQQLLDQISNSTTFDPTMLKFDTIEEVGNEMDEGQIAQLREKVEKLELMLDSVRERCHDLEEERATMCEKELIQSRELEHSEQSLRVAEEKINELERLINNYNTLSDQAVREHEDLREKYEQEKALRIEAEKYASTMLSQKNAVVRESTVVLASAMSDKRLQDAFMQIEDLQKLLENERSGNAEKIKELEEKLNEGDSLKVHDLEQRLEVIIEESEEKSRQIKEMEQWKAKLEKECSDLTLKLDAAEQRFVPPPPPPPLPVSLFNLFRQPKKTTAAQNKKPTDKQAAKRVSAFDKALKEMMDRIKKGDTLKSAQNRRRPGLQQIDPSAPEIVHSSKTSAMNEISEMLSNIKMTRSKSIDRGDTLMKDEGQSDFQKIFNKIKGGSIGATTGSAIVNTTLARISEEKDADLRERQSPGLVRKQISRFSNCNKTRSSEKPKESTESADQTNTAL</sequence>
<dbReference type="PANTHER" id="PTHR46606">
    <property type="entry name" value="SHOOTIN-1"/>
    <property type="match status" value="1"/>
</dbReference>
<dbReference type="GO" id="GO:0031252">
    <property type="term" value="C:cell leading edge"/>
    <property type="evidence" value="ECO:0007669"/>
    <property type="project" value="TreeGrafter"/>
</dbReference>
<feature type="compositionally biased region" description="Basic and acidic residues" evidence="2">
    <location>
        <begin position="492"/>
        <end position="501"/>
    </location>
</feature>
<comment type="caution">
    <text evidence="3">The sequence shown here is derived from an EMBL/GenBank/DDBJ whole genome shotgun (WGS) entry which is preliminary data.</text>
</comment>
<protein>
    <recommendedName>
        <fullName evidence="5">Shootin-1</fullName>
    </recommendedName>
</protein>
<evidence type="ECO:0008006" key="5">
    <source>
        <dbReference type="Google" id="ProtNLM"/>
    </source>
</evidence>
<feature type="region of interest" description="Disordered" evidence="2">
    <location>
        <begin position="466"/>
        <end position="511"/>
    </location>
</feature>
<dbReference type="AlphaFoldDB" id="A0AAD9KAZ1"/>
<dbReference type="GO" id="GO:0044295">
    <property type="term" value="C:axonal growth cone"/>
    <property type="evidence" value="ECO:0007669"/>
    <property type="project" value="TreeGrafter"/>
</dbReference>
<dbReference type="EMBL" id="JAODUP010000029">
    <property type="protein sequence ID" value="KAK2167340.1"/>
    <property type="molecule type" value="Genomic_DNA"/>
</dbReference>
<keyword evidence="4" id="KW-1185">Reference proteome</keyword>
<evidence type="ECO:0000313" key="3">
    <source>
        <dbReference type="EMBL" id="KAK2167340.1"/>
    </source>
</evidence>
<name>A0AAD9KAZ1_9ANNE</name>
<feature type="region of interest" description="Disordered" evidence="2">
    <location>
        <begin position="372"/>
        <end position="393"/>
    </location>
</feature>
<evidence type="ECO:0000256" key="1">
    <source>
        <dbReference type="SAM" id="Coils"/>
    </source>
</evidence>
<dbReference type="GO" id="GO:0005737">
    <property type="term" value="C:cytoplasm"/>
    <property type="evidence" value="ECO:0007669"/>
    <property type="project" value="TreeGrafter"/>
</dbReference>
<accession>A0AAD9KAZ1</accession>